<dbReference type="CDD" id="cd00303">
    <property type="entry name" value="retropepsin_like"/>
    <property type="match status" value="1"/>
</dbReference>
<dbReference type="Gene3D" id="2.40.70.10">
    <property type="entry name" value="Acid Proteases"/>
    <property type="match status" value="1"/>
</dbReference>
<dbReference type="PANTHER" id="PTHR23095:SF17">
    <property type="entry name" value="PARANEOPLASTIC ANTIGEN MA1"/>
    <property type="match status" value="1"/>
</dbReference>
<dbReference type="Proteomes" id="UP000683360">
    <property type="component" value="Unassembled WGS sequence"/>
</dbReference>
<feature type="domain" description="Paraneoplastic antigen Ma-like C-terminal" evidence="2">
    <location>
        <begin position="99"/>
        <end position="217"/>
    </location>
</feature>
<feature type="region of interest" description="Disordered" evidence="1">
    <location>
        <begin position="25"/>
        <end position="52"/>
    </location>
</feature>
<feature type="compositionally biased region" description="Polar residues" evidence="1">
    <location>
        <begin position="312"/>
        <end position="329"/>
    </location>
</feature>
<dbReference type="EMBL" id="CAJPWZ010002247">
    <property type="protein sequence ID" value="CAG2234515.1"/>
    <property type="molecule type" value="Genomic_DNA"/>
</dbReference>
<dbReference type="InterPro" id="IPR048270">
    <property type="entry name" value="PNMA_C"/>
</dbReference>
<sequence length="570" mass="64504">MVIYKVLTNEEYDLISYAKPLVKKEGSMPTGYTTSTPKPTTDKLPSRPPPPPPFRKYYHEFSGINEQVKPKVSFNLGNHTHDITGNTPTYQRPRLPVFSGDAKSEASFDVWKFEVKCLLRENLYPELIIVQCMRNSLKNQARNTLLTLPESATPHNILEKLEGIYGNVYSNETLLQSFYTEKQDEGQSVADYGMKLEGILQKAYDKGKLTSEVRDDMLRTKFWSGIRDSALKNATRYKYDTIKNFDELRKEVRAVELELQISSASKPTATVIHQPVTAVSDMNVLIQKLDAFNKRLDNFEGELKKVKESQGDDQQNRQNNKPQGSGNYWNNRGTQRGRYNNNYRGNGRGRYNYRGGNRGQSGTDNKFQNQNQEFKLRLVSVAGQTRDLESKCSPNFKSDLSKTKSLLDRMVGMENQSIIQVNSMKCKALIDSGSMISTVSDHVLKLMKPVPEVKDLDDFELSVSVAGGSKLPYIGYVEVEVQIPFLPGESFYVPMLVVPRSDYTNKVPVIVGTNILRLGMELVHCLDDDISIPKQWDVAFSSIQDNSSGVVRSSNRRPFKLFPSSVMTIS</sequence>
<organism evidence="3 4">
    <name type="scientific">Mytilus edulis</name>
    <name type="common">Blue mussel</name>
    <dbReference type="NCBI Taxonomy" id="6550"/>
    <lineage>
        <taxon>Eukaryota</taxon>
        <taxon>Metazoa</taxon>
        <taxon>Spiralia</taxon>
        <taxon>Lophotrochozoa</taxon>
        <taxon>Mollusca</taxon>
        <taxon>Bivalvia</taxon>
        <taxon>Autobranchia</taxon>
        <taxon>Pteriomorphia</taxon>
        <taxon>Mytilida</taxon>
        <taxon>Mytiloidea</taxon>
        <taxon>Mytilidae</taxon>
        <taxon>Mytilinae</taxon>
        <taxon>Mytilus</taxon>
    </lineage>
</organism>
<accession>A0A8S3TLI2</accession>
<comment type="caution">
    <text evidence="3">The sequence shown here is derived from an EMBL/GenBank/DDBJ whole genome shotgun (WGS) entry which is preliminary data.</text>
</comment>
<feature type="compositionally biased region" description="Low complexity" evidence="1">
    <location>
        <begin position="29"/>
        <end position="39"/>
    </location>
</feature>
<dbReference type="AlphaFoldDB" id="A0A8S3TLI2"/>
<name>A0A8S3TLI2_MYTED</name>
<gene>
    <name evidence="3" type="ORF">MEDL_47133</name>
</gene>
<proteinExistence type="predicted"/>
<dbReference type="PANTHER" id="PTHR23095">
    <property type="entry name" value="PARANEOPLASTIC ANTIGEN"/>
    <property type="match status" value="1"/>
</dbReference>
<evidence type="ECO:0000313" key="3">
    <source>
        <dbReference type="EMBL" id="CAG2234515.1"/>
    </source>
</evidence>
<evidence type="ECO:0000256" key="1">
    <source>
        <dbReference type="SAM" id="MobiDB-lite"/>
    </source>
</evidence>
<dbReference type="InterPro" id="IPR026523">
    <property type="entry name" value="PNMA"/>
</dbReference>
<feature type="compositionally biased region" description="Low complexity" evidence="1">
    <location>
        <begin position="330"/>
        <end position="355"/>
    </location>
</feature>
<dbReference type="InterPro" id="IPR021109">
    <property type="entry name" value="Peptidase_aspartic_dom_sf"/>
</dbReference>
<evidence type="ECO:0000259" key="2">
    <source>
        <dbReference type="Pfam" id="PF14893"/>
    </source>
</evidence>
<dbReference type="Pfam" id="PF14893">
    <property type="entry name" value="PNMA"/>
    <property type="match status" value="1"/>
</dbReference>
<keyword evidence="4" id="KW-1185">Reference proteome</keyword>
<reference evidence="3" key="1">
    <citation type="submission" date="2021-03" db="EMBL/GenBank/DDBJ databases">
        <authorList>
            <person name="Bekaert M."/>
        </authorList>
    </citation>
    <scope>NUCLEOTIDE SEQUENCE</scope>
</reference>
<feature type="region of interest" description="Disordered" evidence="1">
    <location>
        <begin position="306"/>
        <end position="366"/>
    </location>
</feature>
<dbReference type="OrthoDB" id="6159874at2759"/>
<protein>
    <recommendedName>
        <fullName evidence="2">Paraneoplastic antigen Ma-like C-terminal domain-containing protein</fullName>
    </recommendedName>
</protein>
<evidence type="ECO:0000313" key="4">
    <source>
        <dbReference type="Proteomes" id="UP000683360"/>
    </source>
</evidence>